<dbReference type="GO" id="GO:0005524">
    <property type="term" value="F:ATP binding"/>
    <property type="evidence" value="ECO:0007669"/>
    <property type="project" value="UniProtKB-KW"/>
</dbReference>
<dbReference type="InterPro" id="IPR000719">
    <property type="entry name" value="Prot_kinase_dom"/>
</dbReference>
<evidence type="ECO:0000259" key="4">
    <source>
        <dbReference type="PROSITE" id="PS50011"/>
    </source>
</evidence>
<dbReference type="Pfam" id="PF00069">
    <property type="entry name" value="Pkinase"/>
    <property type="match status" value="1"/>
</dbReference>
<dbReference type="Gene3D" id="1.10.510.10">
    <property type="entry name" value="Transferase(Phosphotransferase) domain 1"/>
    <property type="match status" value="1"/>
</dbReference>
<dbReference type="GO" id="GO:0004674">
    <property type="term" value="F:protein serine/threonine kinase activity"/>
    <property type="evidence" value="ECO:0007669"/>
    <property type="project" value="TreeGrafter"/>
</dbReference>
<proteinExistence type="inferred from homology"/>
<dbReference type="SMART" id="SM00220">
    <property type="entry name" value="S_TKc"/>
    <property type="match status" value="1"/>
</dbReference>
<dbReference type="GO" id="GO:0005634">
    <property type="term" value="C:nucleus"/>
    <property type="evidence" value="ECO:0007669"/>
    <property type="project" value="TreeGrafter"/>
</dbReference>
<evidence type="ECO:0000256" key="1">
    <source>
        <dbReference type="ARBA" id="ARBA00006485"/>
    </source>
</evidence>
<dbReference type="InterPro" id="IPR011009">
    <property type="entry name" value="Kinase-like_dom_sf"/>
</dbReference>
<dbReference type="PROSITE" id="PS00108">
    <property type="entry name" value="PROTEIN_KINASE_ST"/>
    <property type="match status" value="1"/>
</dbReference>
<dbReference type="AlphaFoldDB" id="A0A6C0EB29"/>
<dbReference type="Gene3D" id="3.30.200.20">
    <property type="entry name" value="Phosphorylase Kinase, domain 1"/>
    <property type="match status" value="1"/>
</dbReference>
<comment type="similarity">
    <text evidence="1">Belongs to the protein kinase superfamily. CMGC Ser/Thr protein kinase family. CDC2/CDKX subfamily.</text>
</comment>
<evidence type="ECO:0000256" key="2">
    <source>
        <dbReference type="ARBA" id="ARBA00022741"/>
    </source>
</evidence>
<evidence type="ECO:0000256" key="3">
    <source>
        <dbReference type="ARBA" id="ARBA00022840"/>
    </source>
</evidence>
<keyword evidence="3" id="KW-0067">ATP-binding</keyword>
<dbReference type="InterPro" id="IPR008271">
    <property type="entry name" value="Ser/Thr_kinase_AS"/>
</dbReference>
<evidence type="ECO:0000313" key="5">
    <source>
        <dbReference type="EMBL" id="QHT25942.1"/>
    </source>
</evidence>
<protein>
    <recommendedName>
        <fullName evidence="4">Protein kinase domain-containing protein</fullName>
    </recommendedName>
</protein>
<organism evidence="5">
    <name type="scientific">viral metagenome</name>
    <dbReference type="NCBI Taxonomy" id="1070528"/>
    <lineage>
        <taxon>unclassified sequences</taxon>
        <taxon>metagenomes</taxon>
        <taxon>organismal metagenomes</taxon>
    </lineage>
</organism>
<keyword evidence="2" id="KW-0547">Nucleotide-binding</keyword>
<dbReference type="PROSITE" id="PS50011">
    <property type="entry name" value="PROTEIN_KINASE_DOM"/>
    <property type="match status" value="1"/>
</dbReference>
<feature type="domain" description="Protein kinase" evidence="4">
    <location>
        <begin position="9"/>
        <end position="286"/>
    </location>
</feature>
<dbReference type="InterPro" id="IPR050108">
    <property type="entry name" value="CDK"/>
</dbReference>
<dbReference type="EMBL" id="MN739776">
    <property type="protein sequence ID" value="QHT25942.1"/>
    <property type="molecule type" value="Genomic_DNA"/>
</dbReference>
<accession>A0A6C0EB29</accession>
<name>A0A6C0EB29_9ZZZZ</name>
<dbReference type="PANTHER" id="PTHR24056">
    <property type="entry name" value="CELL DIVISION PROTEIN KINASE"/>
    <property type="match status" value="1"/>
</dbReference>
<dbReference type="SUPFAM" id="SSF56112">
    <property type="entry name" value="Protein kinase-like (PK-like)"/>
    <property type="match status" value="1"/>
</dbReference>
<reference evidence="5" key="1">
    <citation type="journal article" date="2020" name="Nature">
        <title>Giant virus diversity and host interactions through global metagenomics.</title>
        <authorList>
            <person name="Schulz F."/>
            <person name="Roux S."/>
            <person name="Paez-Espino D."/>
            <person name="Jungbluth S."/>
            <person name="Walsh D.A."/>
            <person name="Denef V.J."/>
            <person name="McMahon K.D."/>
            <person name="Konstantinidis K.T."/>
            <person name="Eloe-Fadrosh E.A."/>
            <person name="Kyrpides N.C."/>
            <person name="Woyke T."/>
        </authorList>
    </citation>
    <scope>NUCLEOTIDE SEQUENCE</scope>
    <source>
        <strain evidence="5">GVMAG-M-3300023179-27</strain>
    </source>
</reference>
<sequence>MHIIKSCDLKKSEIIGTGVFGKVHIIEDDPNIVYKSYYIDEKGTNRIPSDFLNEISVYNSIDSENIFLKKSVIDVDRKEVGIFLHKYKSDLLSLIKTRKVFTTDTIKRILFDVLCTMAKAQEKFILHRDIKPANILCNDDNTSLVDWGLANFFYSGAQLDVFTTVQTFCYRSPEQILKYCLNTPTTDMWSIGVVVLEMIERVMPIFNEKNEPKQIAKYVRFFGISKYDNVMNDIVKYSEKHKISLEYDGHLSFIKNKTLKDFLSKCLTIDPEKRLCPIQALNHELFKDFAKPKIEQNIKKRIDNLTYIKINIVLLKKNKIYLSERINMINKVYALCKNLKWSYHELSRIFRMMDKCMEKTVTMKECWNYLIVIIGLFFDQSKCNAGSVELSKIEKVLGIEYLDLSLTNEIVVNVLKSISYNLFFRTFCMYEFLTDIYYGILDKTTQTKYQNMICDIIKNIYTVTYDDDVIYGTILSEINDKQLNKIYEEYKLNKSIDLVDIIKAKN</sequence>